<keyword evidence="1" id="KW-0805">Transcription regulation</keyword>
<evidence type="ECO:0000256" key="2">
    <source>
        <dbReference type="ARBA" id="ARBA00023125"/>
    </source>
</evidence>
<feature type="domain" description="HTH luxR-type" evidence="4">
    <location>
        <begin position="184"/>
        <end position="249"/>
    </location>
</feature>
<protein>
    <submittedName>
        <fullName evidence="5">Helix-turn-helix transcriptional regulator</fullName>
    </submittedName>
</protein>
<organism evidence="5 6">
    <name type="scientific">Jutongia huaianensis</name>
    <dbReference type="NCBI Taxonomy" id="2763668"/>
    <lineage>
        <taxon>Bacteria</taxon>
        <taxon>Bacillati</taxon>
        <taxon>Bacillota</taxon>
        <taxon>Clostridia</taxon>
        <taxon>Lachnospirales</taxon>
        <taxon>Lachnospiraceae</taxon>
        <taxon>Jutongia</taxon>
    </lineage>
</organism>
<dbReference type="Proteomes" id="UP000606193">
    <property type="component" value="Unassembled WGS sequence"/>
</dbReference>
<dbReference type="PANTHER" id="PTHR44688:SF16">
    <property type="entry name" value="DNA-BINDING TRANSCRIPTIONAL ACTIVATOR DEVR_DOSR"/>
    <property type="match status" value="1"/>
</dbReference>
<name>A0ABR7N050_9FIRM</name>
<keyword evidence="2" id="KW-0238">DNA-binding</keyword>
<keyword evidence="3" id="KW-0804">Transcription</keyword>
<dbReference type="RefSeq" id="WP_249297567.1">
    <property type="nucleotide sequence ID" value="NZ_JACRSX010000004.1"/>
</dbReference>
<evidence type="ECO:0000313" key="5">
    <source>
        <dbReference type="EMBL" id="MBC8562009.1"/>
    </source>
</evidence>
<evidence type="ECO:0000256" key="3">
    <source>
        <dbReference type="ARBA" id="ARBA00023163"/>
    </source>
</evidence>
<proteinExistence type="predicted"/>
<dbReference type="InterPro" id="IPR029016">
    <property type="entry name" value="GAF-like_dom_sf"/>
</dbReference>
<dbReference type="InterPro" id="IPR036388">
    <property type="entry name" value="WH-like_DNA-bd_sf"/>
</dbReference>
<keyword evidence="6" id="KW-1185">Reference proteome</keyword>
<sequence length="249" mass="30035">MKNFETNDWLVLNSIIYKIYTTNDFDEMRRQFLEQIKTVIDFDSADFYLASAKEIERLERPVYFNCDEDLSDIYESIDYSRGIMFSGRSMVYRETDIISDEKRVNTEYYRRVYQPNNWHYAMQMIFGRNKSFLGVVTLYRTIGKEDFTYEDVFLMDMLKDHMAYRLYQERTHQMTAQEKLTMTEAVRKYNLTKREQTILGLLLQGMENAQICDQLSITVNTLKKHILNIYRKLGIRNRVQMFKLVKEQE</sequence>
<dbReference type="InterPro" id="IPR000792">
    <property type="entry name" value="Tscrpt_reg_LuxR_C"/>
</dbReference>
<dbReference type="SUPFAM" id="SSF46894">
    <property type="entry name" value="C-terminal effector domain of the bipartite response regulators"/>
    <property type="match status" value="1"/>
</dbReference>
<evidence type="ECO:0000256" key="1">
    <source>
        <dbReference type="ARBA" id="ARBA00023015"/>
    </source>
</evidence>
<dbReference type="InterPro" id="IPR016032">
    <property type="entry name" value="Sig_transdc_resp-reg_C-effctor"/>
</dbReference>
<dbReference type="SUPFAM" id="SSF55781">
    <property type="entry name" value="GAF domain-like"/>
    <property type="match status" value="1"/>
</dbReference>
<dbReference type="Pfam" id="PF00196">
    <property type="entry name" value="GerE"/>
    <property type="match status" value="1"/>
</dbReference>
<comment type="caution">
    <text evidence="5">The sequence shown here is derived from an EMBL/GenBank/DDBJ whole genome shotgun (WGS) entry which is preliminary data.</text>
</comment>
<dbReference type="EMBL" id="JACRSX010000004">
    <property type="protein sequence ID" value="MBC8562009.1"/>
    <property type="molecule type" value="Genomic_DNA"/>
</dbReference>
<gene>
    <name evidence="5" type="ORF">H8704_05075</name>
</gene>
<dbReference type="SMART" id="SM00421">
    <property type="entry name" value="HTH_LUXR"/>
    <property type="match status" value="1"/>
</dbReference>
<dbReference type="PANTHER" id="PTHR44688">
    <property type="entry name" value="DNA-BINDING TRANSCRIPTIONAL ACTIVATOR DEVR_DOSR"/>
    <property type="match status" value="1"/>
</dbReference>
<reference evidence="5 6" key="1">
    <citation type="submission" date="2020-08" db="EMBL/GenBank/DDBJ databases">
        <title>Genome public.</title>
        <authorList>
            <person name="Liu C."/>
            <person name="Sun Q."/>
        </authorList>
    </citation>
    <scope>NUCLEOTIDE SEQUENCE [LARGE SCALE GENOMIC DNA]</scope>
    <source>
        <strain evidence="5 6">NSJ-37</strain>
    </source>
</reference>
<dbReference type="Gene3D" id="3.30.450.40">
    <property type="match status" value="1"/>
</dbReference>
<dbReference type="PRINTS" id="PR00038">
    <property type="entry name" value="HTHLUXR"/>
</dbReference>
<evidence type="ECO:0000259" key="4">
    <source>
        <dbReference type="PROSITE" id="PS50043"/>
    </source>
</evidence>
<evidence type="ECO:0000313" key="6">
    <source>
        <dbReference type="Proteomes" id="UP000606193"/>
    </source>
</evidence>
<dbReference type="CDD" id="cd06170">
    <property type="entry name" value="LuxR_C_like"/>
    <property type="match status" value="1"/>
</dbReference>
<dbReference type="Gene3D" id="1.10.10.10">
    <property type="entry name" value="Winged helix-like DNA-binding domain superfamily/Winged helix DNA-binding domain"/>
    <property type="match status" value="1"/>
</dbReference>
<accession>A0ABR7N050</accession>
<dbReference type="PROSITE" id="PS50043">
    <property type="entry name" value="HTH_LUXR_2"/>
    <property type="match status" value="1"/>
</dbReference>